<gene>
    <name evidence="2" type="ORF">GIB67_020291</name>
</gene>
<accession>A0A7J7P3T2</accession>
<dbReference type="PANTHER" id="PTHR45642:SF30">
    <property type="entry name" value="SGNH HYDROLASE-TYPE ESTERASE DOMAIN-CONTAINING PROTEIN"/>
    <property type="match status" value="1"/>
</dbReference>
<sequence length="126" mass="14210">MSRGRPAMKKLTIPPDVATLTDRLDKLVEALGTRELYEFGCRNFLIPSLGVLGCSPIQIVVKWTCSEDQKADAHLYNFKLEKLLPQIQASLPGSKLIYVNLYDPAIDILSNPEKYGEQDIFHSLKF</sequence>
<name>A0A7J7P3T2_9MAGN</name>
<dbReference type="AlphaFoldDB" id="A0A7J7P3T2"/>
<dbReference type="Pfam" id="PF00657">
    <property type="entry name" value="Lipase_GDSL"/>
    <property type="match status" value="1"/>
</dbReference>
<dbReference type="Gene3D" id="3.40.50.1110">
    <property type="entry name" value="SGNH hydrolase"/>
    <property type="match status" value="1"/>
</dbReference>
<evidence type="ECO:0000256" key="1">
    <source>
        <dbReference type="ARBA" id="ARBA00008668"/>
    </source>
</evidence>
<protein>
    <submittedName>
        <fullName evidence="2">Uncharacterized protein</fullName>
    </submittedName>
</protein>
<comment type="caution">
    <text evidence="2">The sequence shown here is derived from an EMBL/GenBank/DDBJ whole genome shotgun (WGS) entry which is preliminary data.</text>
</comment>
<dbReference type="Proteomes" id="UP000541444">
    <property type="component" value="Unassembled WGS sequence"/>
</dbReference>
<dbReference type="EMBL" id="JACGCM010000304">
    <property type="protein sequence ID" value="KAF6174109.1"/>
    <property type="molecule type" value="Genomic_DNA"/>
</dbReference>
<dbReference type="GO" id="GO:0016788">
    <property type="term" value="F:hydrolase activity, acting on ester bonds"/>
    <property type="evidence" value="ECO:0007669"/>
    <property type="project" value="InterPro"/>
</dbReference>
<keyword evidence="3" id="KW-1185">Reference proteome</keyword>
<proteinExistence type="inferred from homology"/>
<evidence type="ECO:0000313" key="2">
    <source>
        <dbReference type="EMBL" id="KAF6174109.1"/>
    </source>
</evidence>
<dbReference type="PANTHER" id="PTHR45642">
    <property type="entry name" value="GDSL ESTERASE/LIPASE EXL3"/>
    <property type="match status" value="1"/>
</dbReference>
<comment type="similarity">
    <text evidence="1">Belongs to the 'GDSL' lipolytic enzyme family.</text>
</comment>
<reference evidence="2 3" key="1">
    <citation type="journal article" date="2020" name="IScience">
        <title>Genome Sequencing of the Endangered Kingdonia uniflora (Circaeasteraceae, Ranunculales) Reveals Potential Mechanisms of Evolutionary Specialization.</title>
        <authorList>
            <person name="Sun Y."/>
            <person name="Deng T."/>
            <person name="Zhang A."/>
            <person name="Moore M.J."/>
            <person name="Landis J.B."/>
            <person name="Lin N."/>
            <person name="Zhang H."/>
            <person name="Zhang X."/>
            <person name="Huang J."/>
            <person name="Zhang X."/>
            <person name="Sun H."/>
            <person name="Wang H."/>
        </authorList>
    </citation>
    <scope>NUCLEOTIDE SEQUENCE [LARGE SCALE GENOMIC DNA]</scope>
    <source>
        <strain evidence="2">TB1705</strain>
        <tissue evidence="2">Leaf</tissue>
    </source>
</reference>
<organism evidence="2 3">
    <name type="scientific">Kingdonia uniflora</name>
    <dbReference type="NCBI Taxonomy" id="39325"/>
    <lineage>
        <taxon>Eukaryota</taxon>
        <taxon>Viridiplantae</taxon>
        <taxon>Streptophyta</taxon>
        <taxon>Embryophyta</taxon>
        <taxon>Tracheophyta</taxon>
        <taxon>Spermatophyta</taxon>
        <taxon>Magnoliopsida</taxon>
        <taxon>Ranunculales</taxon>
        <taxon>Circaeasteraceae</taxon>
        <taxon>Kingdonia</taxon>
    </lineage>
</organism>
<dbReference type="InterPro" id="IPR050592">
    <property type="entry name" value="GDSL_lipolytic_enzyme"/>
</dbReference>
<evidence type="ECO:0000313" key="3">
    <source>
        <dbReference type="Proteomes" id="UP000541444"/>
    </source>
</evidence>
<dbReference type="OrthoDB" id="1600564at2759"/>
<dbReference type="InterPro" id="IPR001087">
    <property type="entry name" value="GDSL"/>
</dbReference>
<dbReference type="InterPro" id="IPR036514">
    <property type="entry name" value="SGNH_hydro_sf"/>
</dbReference>